<name>A0ACB9SQI1_HOLOL</name>
<evidence type="ECO:0000313" key="2">
    <source>
        <dbReference type="Proteomes" id="UP001056778"/>
    </source>
</evidence>
<accession>A0ACB9SQI1</accession>
<comment type="caution">
    <text evidence="1">The sequence shown here is derived from an EMBL/GenBank/DDBJ whole genome shotgun (WGS) entry which is preliminary data.</text>
</comment>
<gene>
    <name evidence="1" type="ORF">MML48_7g00015987</name>
</gene>
<dbReference type="Proteomes" id="UP001056778">
    <property type="component" value="Chromosome 7"/>
</dbReference>
<sequence>MDASASSQSGVEKLKHVQKSLANCENERRVMSNAWKRVNQWPELGRNNQILQDQIARLNNELANNEVQKSALESQLRIERIKREGIRISEIKISKGPFRVRWIRNSIGLRSERYRAAQLQAERLLEAREQSHRQQVTRLENQVTLLREQLNQEIKRRQQYVLRSTRAGREMQQLRQALGDSLRTVSQDPSLDALLLEHEARKLDTTLSTTASLPPGLSSYDRRSTTPQPHK</sequence>
<evidence type="ECO:0000313" key="1">
    <source>
        <dbReference type="EMBL" id="KAI4457559.1"/>
    </source>
</evidence>
<proteinExistence type="predicted"/>
<reference evidence="1" key="1">
    <citation type="submission" date="2022-04" db="EMBL/GenBank/DDBJ databases">
        <title>Chromosome-scale genome assembly of Holotrichia oblita Faldermann.</title>
        <authorList>
            <person name="Rongchong L."/>
        </authorList>
    </citation>
    <scope>NUCLEOTIDE SEQUENCE</scope>
    <source>
        <strain evidence="1">81SQS9</strain>
    </source>
</reference>
<dbReference type="EMBL" id="CM043021">
    <property type="protein sequence ID" value="KAI4457559.1"/>
    <property type="molecule type" value="Genomic_DNA"/>
</dbReference>
<keyword evidence="2" id="KW-1185">Reference proteome</keyword>
<protein>
    <submittedName>
        <fullName evidence="1">Uncharacterized protein</fullName>
    </submittedName>
</protein>
<organism evidence="1 2">
    <name type="scientific">Holotrichia oblita</name>
    <name type="common">Chafer beetle</name>
    <dbReference type="NCBI Taxonomy" id="644536"/>
    <lineage>
        <taxon>Eukaryota</taxon>
        <taxon>Metazoa</taxon>
        <taxon>Ecdysozoa</taxon>
        <taxon>Arthropoda</taxon>
        <taxon>Hexapoda</taxon>
        <taxon>Insecta</taxon>
        <taxon>Pterygota</taxon>
        <taxon>Neoptera</taxon>
        <taxon>Endopterygota</taxon>
        <taxon>Coleoptera</taxon>
        <taxon>Polyphaga</taxon>
        <taxon>Scarabaeiformia</taxon>
        <taxon>Scarabaeidae</taxon>
        <taxon>Melolonthinae</taxon>
        <taxon>Holotrichia</taxon>
    </lineage>
</organism>